<dbReference type="VEuPathDB" id="FungiDB:AeMF1_011249"/>
<dbReference type="Proteomes" id="UP000481153">
    <property type="component" value="Unassembled WGS sequence"/>
</dbReference>
<feature type="region of interest" description="Disordered" evidence="5">
    <location>
        <begin position="263"/>
        <end position="294"/>
    </location>
</feature>
<dbReference type="PANTHER" id="PTHR23112:SF0">
    <property type="entry name" value="TRANSMEMBRANE PROTEIN 116"/>
    <property type="match status" value="1"/>
</dbReference>
<dbReference type="PANTHER" id="PTHR23112">
    <property type="entry name" value="G PROTEIN-COUPLED RECEPTOR 157-RELATED"/>
    <property type="match status" value="1"/>
</dbReference>
<evidence type="ECO:0000313" key="7">
    <source>
        <dbReference type="EMBL" id="KAF0727174.1"/>
    </source>
</evidence>
<dbReference type="GO" id="GO:0007189">
    <property type="term" value="P:adenylate cyclase-activating G protein-coupled receptor signaling pathway"/>
    <property type="evidence" value="ECO:0007669"/>
    <property type="project" value="TreeGrafter"/>
</dbReference>
<proteinExistence type="predicted"/>
<comment type="subcellular location">
    <subcellularLocation>
        <location evidence="1">Membrane</location>
        <topology evidence="1">Multi-pass membrane protein</topology>
    </subcellularLocation>
</comment>
<evidence type="ECO:0000256" key="3">
    <source>
        <dbReference type="ARBA" id="ARBA00022989"/>
    </source>
</evidence>
<keyword evidence="2 6" id="KW-0812">Transmembrane</keyword>
<comment type="caution">
    <text evidence="7">The sequence shown here is derived from an EMBL/GenBank/DDBJ whole genome shotgun (WGS) entry which is preliminary data.</text>
</comment>
<name>A0A6G0WIX7_9STRA</name>
<dbReference type="Pfam" id="PF05462">
    <property type="entry name" value="Dicty_CAR"/>
    <property type="match status" value="1"/>
</dbReference>
<feature type="region of interest" description="Disordered" evidence="5">
    <location>
        <begin position="306"/>
        <end position="343"/>
    </location>
</feature>
<evidence type="ECO:0000256" key="4">
    <source>
        <dbReference type="ARBA" id="ARBA00023136"/>
    </source>
</evidence>
<keyword evidence="3 6" id="KW-1133">Transmembrane helix</keyword>
<dbReference type="GO" id="GO:0005886">
    <property type="term" value="C:plasma membrane"/>
    <property type="evidence" value="ECO:0007669"/>
    <property type="project" value="TreeGrafter"/>
</dbReference>
<dbReference type="EMBL" id="VJMJ01000200">
    <property type="protein sequence ID" value="KAF0727174.1"/>
    <property type="molecule type" value="Genomic_DNA"/>
</dbReference>
<feature type="transmembrane region" description="Helical" evidence="6">
    <location>
        <begin position="121"/>
        <end position="140"/>
    </location>
</feature>
<feature type="transmembrane region" description="Helical" evidence="6">
    <location>
        <begin position="160"/>
        <end position="182"/>
    </location>
</feature>
<dbReference type="AlphaFoldDB" id="A0A6G0WIX7"/>
<accession>A0A6G0WIX7</accession>
<protein>
    <submittedName>
        <fullName evidence="7">Uncharacterized protein</fullName>
    </submittedName>
</protein>
<dbReference type="GO" id="GO:0004930">
    <property type="term" value="F:G protein-coupled receptor activity"/>
    <property type="evidence" value="ECO:0007669"/>
    <property type="project" value="TreeGrafter"/>
</dbReference>
<keyword evidence="8" id="KW-1185">Reference proteome</keyword>
<evidence type="ECO:0000256" key="1">
    <source>
        <dbReference type="ARBA" id="ARBA00004141"/>
    </source>
</evidence>
<feature type="transmembrane region" description="Helical" evidence="6">
    <location>
        <begin position="83"/>
        <end position="105"/>
    </location>
</feature>
<sequence>MDRLAQCAQDFRTPSIALSTTSLVLSLAAVVYRIWKKRQQPFPDNLLTISCVFGAITSIAMMINTIKDPSSPPNVKACRVQGLLFQAALSTVVWHWILHTTVLYLRITHKMSAVSLTMYRSMYYSLLFVVPSIVMSVNLTRNHYGNMGSFCWYDNGTNRFAFFYGQLILGFVVFIGLFPSILKSRSDDAAHFPDIVSIFYLALMSLVLLFHGITGLLPESSSFLLSTEYGMCALHRLVLSSLGTFHGLFALCLPDRIAPRPLKPRKPVRGASAHMEEDDSVQMSSHSPSRVTSATQRSYCHSRATLKSNQTQFNRPPSAKLPSVLSTPSSASSQPAVEEKQDDYRLSEEMKYFKTEDFCKSSYESACHTAVSIPPDELRRLQHQEMSEAATRMLLGYVREQLQDDGYDLSSRYMSTFLSTLERTFLTNGGGGNNSIHRSGVFDTIKLNQMLKEYRRENTSEDANDAGMEQVLAKAVERCQRENLPSLVSATAPFELKSAKPKPTPSFASSLKKEDDLDAQLAAAKEQYLRGSNLSSDYSESMYTESEISAAASGTLDDQLAAAQKRYIKKSYAATTHSLHFDEVQKDSLHLEDLLSLFDDIEQKKQRTYEYVTQASPDDTPSSGIEVADEVDSIAVKKWPPDKTTIDLRINEDPSVETMTDVLDMLNWCQDLVLEDEIDKAPAVVDVLENVFDDTNGSFASTELEANAVDDLSEYFDSLEQTAVDDSDALVVDTFACMFEMLEEKPPTKKTTSAPAMVSSPSSTINVRVPQLHVDSRIPQLSYVPPTRVSSNIATSFICGPPIVSISKPSTRQARQFENKKVRQQVAAKRRRIGGRFAPLETRFVPLSAFQGGGSGGTGGA</sequence>
<feature type="compositionally biased region" description="Polar residues" evidence="5">
    <location>
        <begin position="281"/>
        <end position="294"/>
    </location>
</feature>
<evidence type="ECO:0000256" key="6">
    <source>
        <dbReference type="SAM" id="Phobius"/>
    </source>
</evidence>
<evidence type="ECO:0000313" key="8">
    <source>
        <dbReference type="Proteomes" id="UP000481153"/>
    </source>
</evidence>
<keyword evidence="4 6" id="KW-0472">Membrane</keyword>
<organism evidence="7 8">
    <name type="scientific">Aphanomyces euteiches</name>
    <dbReference type="NCBI Taxonomy" id="100861"/>
    <lineage>
        <taxon>Eukaryota</taxon>
        <taxon>Sar</taxon>
        <taxon>Stramenopiles</taxon>
        <taxon>Oomycota</taxon>
        <taxon>Saprolegniomycetes</taxon>
        <taxon>Saprolegniales</taxon>
        <taxon>Verrucalvaceae</taxon>
        <taxon>Aphanomyces</taxon>
    </lineage>
</organism>
<feature type="compositionally biased region" description="Polar residues" evidence="5">
    <location>
        <begin position="306"/>
        <end position="315"/>
    </location>
</feature>
<gene>
    <name evidence="7" type="ORF">Ae201684_014705</name>
</gene>
<feature type="compositionally biased region" description="Low complexity" evidence="5">
    <location>
        <begin position="321"/>
        <end position="336"/>
    </location>
</feature>
<evidence type="ECO:0000256" key="2">
    <source>
        <dbReference type="ARBA" id="ARBA00022692"/>
    </source>
</evidence>
<reference evidence="7 8" key="1">
    <citation type="submission" date="2019-07" db="EMBL/GenBank/DDBJ databases">
        <title>Genomics analysis of Aphanomyces spp. identifies a new class of oomycete effector associated with host adaptation.</title>
        <authorList>
            <person name="Gaulin E."/>
        </authorList>
    </citation>
    <scope>NUCLEOTIDE SEQUENCE [LARGE SCALE GENOMIC DNA]</scope>
    <source>
        <strain evidence="7 8">ATCC 201684</strain>
    </source>
</reference>
<feature type="transmembrane region" description="Helical" evidence="6">
    <location>
        <begin position="16"/>
        <end position="34"/>
    </location>
</feature>
<feature type="transmembrane region" description="Helical" evidence="6">
    <location>
        <begin position="194"/>
        <end position="213"/>
    </location>
</feature>
<evidence type="ECO:0000256" key="5">
    <source>
        <dbReference type="SAM" id="MobiDB-lite"/>
    </source>
</evidence>
<feature type="transmembrane region" description="Helical" evidence="6">
    <location>
        <begin position="46"/>
        <end position="63"/>
    </location>
</feature>